<reference evidence="2" key="1">
    <citation type="submission" date="2020-04" db="EMBL/GenBank/DDBJ databases">
        <title>Deep metagenomics examines the oral microbiome during advanced dental caries in children, revealing novel taxa and co-occurrences with host molecules.</title>
        <authorList>
            <person name="Baker J.L."/>
            <person name="Morton J.T."/>
            <person name="Dinis M."/>
            <person name="Alvarez R."/>
            <person name="Tran N.C."/>
            <person name="Knight R."/>
            <person name="Edlund A."/>
        </authorList>
    </citation>
    <scope>NUCLEOTIDE SEQUENCE</scope>
    <source>
        <strain evidence="2">JCVI_29_bin.11</strain>
    </source>
</reference>
<evidence type="ECO:0000313" key="3">
    <source>
        <dbReference type="Proteomes" id="UP000713964"/>
    </source>
</evidence>
<keyword evidence="2" id="KW-0067">ATP-binding</keyword>
<dbReference type="GO" id="GO:0005524">
    <property type="term" value="F:ATP binding"/>
    <property type="evidence" value="ECO:0007669"/>
    <property type="project" value="InterPro"/>
</dbReference>
<dbReference type="PANTHER" id="PTHR47396:SF1">
    <property type="entry name" value="ATP-DEPENDENT HELICASE IRC3-RELATED"/>
    <property type="match status" value="1"/>
</dbReference>
<evidence type="ECO:0000313" key="2">
    <source>
        <dbReference type="EMBL" id="MBF1658403.1"/>
    </source>
</evidence>
<dbReference type="InterPro" id="IPR006935">
    <property type="entry name" value="Helicase/UvrB_N"/>
</dbReference>
<dbReference type="GO" id="GO:0004386">
    <property type="term" value="F:helicase activity"/>
    <property type="evidence" value="ECO:0007669"/>
    <property type="project" value="UniProtKB-KW"/>
</dbReference>
<name>A0A930KWS5_9MICC</name>
<gene>
    <name evidence="2" type="ORF">HXO58_01020</name>
</gene>
<dbReference type="GO" id="GO:0003677">
    <property type="term" value="F:DNA binding"/>
    <property type="evidence" value="ECO:0007669"/>
    <property type="project" value="InterPro"/>
</dbReference>
<dbReference type="Gene3D" id="3.40.50.300">
    <property type="entry name" value="P-loop containing nucleotide triphosphate hydrolases"/>
    <property type="match status" value="2"/>
</dbReference>
<dbReference type="GO" id="GO:0005829">
    <property type="term" value="C:cytosol"/>
    <property type="evidence" value="ECO:0007669"/>
    <property type="project" value="TreeGrafter"/>
</dbReference>
<dbReference type="Proteomes" id="UP000713964">
    <property type="component" value="Unassembled WGS sequence"/>
</dbReference>
<keyword evidence="2" id="KW-0547">Nucleotide-binding</keyword>
<accession>A0A930KWS5</accession>
<dbReference type="EMBL" id="JABZXL010000002">
    <property type="protein sequence ID" value="MBF1658403.1"/>
    <property type="molecule type" value="Genomic_DNA"/>
</dbReference>
<dbReference type="InterPro" id="IPR014001">
    <property type="entry name" value="Helicase_ATP-bd"/>
</dbReference>
<keyword evidence="2" id="KW-0347">Helicase</keyword>
<dbReference type="PANTHER" id="PTHR47396">
    <property type="entry name" value="TYPE I RESTRICTION ENZYME ECOKI R PROTEIN"/>
    <property type="match status" value="1"/>
</dbReference>
<organism evidence="2 3">
    <name type="scientific">Rothia mucilaginosa</name>
    <dbReference type="NCBI Taxonomy" id="43675"/>
    <lineage>
        <taxon>Bacteria</taxon>
        <taxon>Bacillati</taxon>
        <taxon>Actinomycetota</taxon>
        <taxon>Actinomycetes</taxon>
        <taxon>Micrococcales</taxon>
        <taxon>Micrococcaceae</taxon>
        <taxon>Rothia</taxon>
    </lineage>
</organism>
<comment type="caution">
    <text evidence="2">The sequence shown here is derived from an EMBL/GenBank/DDBJ whole genome shotgun (WGS) entry which is preliminary data.</text>
</comment>
<dbReference type="AlphaFoldDB" id="A0A930KWS5"/>
<evidence type="ECO:0000259" key="1">
    <source>
        <dbReference type="SMART" id="SM00487"/>
    </source>
</evidence>
<sequence>MMKRLNISYDSSLLESISANFDLRAPNKEALRKLIFTLEGDYDPEVVQTLNLATGVGKTYLMAAFIEYLRQQDVRNVLIVTPGKTVQRKTVQNFSAGSDRYIRGAEVDPIVVTPQDYSGWNTDAVPFDQLSNYIFLFNIQQLIAPKEVDGATADGKVASQQRKIRRFDENSGVLFDYLKGLDDLVIIADESHLYGTSAKAFNAALKELSPAVTVGLTASPSKSDNIIYNYPLYRAIEDKFVKRPVIAYRKEGYEDTRESEEQQLHDALKVREVKQRYYDLYAREQKCKPLKAVAFIVCSDVEHASQVATLLRSPAYLNNQDAVLQVDNKHEDERTQRLLEELDKPYSPILAVVSVNKLKEGWDVKNIAVVVALRAMASDVLTQQTMGRGLRLPFGKYTGYAHIDQLDIISHQSFQNLLNSEGILQQFGLEEAAPGGNVKEFNRKIQNNIRESINYGNNENIIISENSSPHNSGHYWDASDNSELDLFNASENTVEVRNIDSLIHSVDNSEISQMVISVENIRNNFPDVSYYFPAMRIEVEALNINLANLNNEEIKDASKRTTNSGDYLVRKEIRIALNKTKSEILARDTESVEVDSNSIDKNPILDILTKVILNNPLVVVRSGVEEQARRIVTVFMNHAPIEIWTEKTVESASRELEILIKKFVNDAKRQLRHECIIIPIALPKQEERKIPIGKEKYDHIESVSDFKRGELYGPWVKSIYEYESFDSYSGEYALAKLFDISPEIKWWQRLHPSDNAYIFYTSKDKYFPDFVVCDVEGTYWIVEGKGKRDEGADSVEQKRGAALANINNIFNDAKFAGQEWGYVLAYEDDIKNSDSWKDLKAKSRPVTQYTA</sequence>
<feature type="domain" description="Helicase ATP-binding" evidence="1">
    <location>
        <begin position="19"/>
        <end position="256"/>
    </location>
</feature>
<dbReference type="SUPFAM" id="SSF52540">
    <property type="entry name" value="P-loop containing nucleoside triphosphate hydrolases"/>
    <property type="match status" value="1"/>
</dbReference>
<dbReference type="InterPro" id="IPR050742">
    <property type="entry name" value="Helicase_Restrict-Modif_Enz"/>
</dbReference>
<keyword evidence="2" id="KW-0378">Hydrolase</keyword>
<dbReference type="GO" id="GO:0016787">
    <property type="term" value="F:hydrolase activity"/>
    <property type="evidence" value="ECO:0007669"/>
    <property type="project" value="InterPro"/>
</dbReference>
<dbReference type="Pfam" id="PF04851">
    <property type="entry name" value="ResIII"/>
    <property type="match status" value="1"/>
</dbReference>
<dbReference type="SMART" id="SM00487">
    <property type="entry name" value="DEXDc"/>
    <property type="match status" value="1"/>
</dbReference>
<protein>
    <submittedName>
        <fullName evidence="2">DEAD/DEAH box helicase family protein</fullName>
    </submittedName>
</protein>
<proteinExistence type="predicted"/>
<dbReference type="InterPro" id="IPR027417">
    <property type="entry name" value="P-loop_NTPase"/>
</dbReference>